<dbReference type="InterPro" id="IPR000276">
    <property type="entry name" value="GPCR_Rhodpsn"/>
</dbReference>
<sequence>MAAAALNTCDRVHLRNGSEIQDWFEMAAVRYAFVAMYTVGIVLAVSGNGYLIYYIIHHGRRTRKNVTAMLILNLAFCDFIISLLTPLRVADILMPRVSENGETYCRIGSFFSLFLACNTYTSIVAISYERLLLIHFPFLAKSWLTVTNTTRTIIASWTLAFITSLPLPIRYAFVVSLRMPGSNQTFQFCLMNVFPQSCDNPGGTAYFMFLFLMYYLIPMIVISICYSKIFHTLYCGDSLLTSSDPRQMKMIETRKSLAKMMLFIAVSFTFLHGPYFFTMLFLSIGFRIGDNPVFFTMVIEFLPMISAIINPFVYSVRTRTFKKSVFSQTMFRGDSLIRRSLNKESLAGSEENMLDRNVCCETLGKLDAANRPERFVTITGVDTAYARGSEI</sequence>
<dbReference type="OMA" id="ANIVCCK"/>
<dbReference type="GO" id="GO:0016020">
    <property type="term" value="C:membrane"/>
    <property type="evidence" value="ECO:0007669"/>
    <property type="project" value="UniProtKB-SubCell"/>
</dbReference>
<dbReference type="Gene3D" id="1.20.1070.10">
    <property type="entry name" value="Rhodopsin 7-helix transmembrane proteins"/>
    <property type="match status" value="1"/>
</dbReference>
<comment type="subcellular location">
    <subcellularLocation>
        <location evidence="1">Membrane</location>
        <topology evidence="1">Multi-pass membrane protein</topology>
    </subcellularLocation>
</comment>
<gene>
    <name evidence="10" type="ORF">CAPTEDRAFT_196555</name>
</gene>
<evidence type="ECO:0000256" key="3">
    <source>
        <dbReference type="ARBA" id="ARBA00022989"/>
    </source>
</evidence>
<dbReference type="Pfam" id="PF00001">
    <property type="entry name" value="7tm_1"/>
    <property type="match status" value="1"/>
</dbReference>
<feature type="transmembrane region" description="Helical" evidence="8">
    <location>
        <begin position="205"/>
        <end position="226"/>
    </location>
</feature>
<evidence type="ECO:0000256" key="4">
    <source>
        <dbReference type="ARBA" id="ARBA00023040"/>
    </source>
</evidence>
<keyword evidence="3 8" id="KW-1133">Transmembrane helix</keyword>
<feature type="transmembrane region" description="Helical" evidence="8">
    <location>
        <begin position="292"/>
        <end position="314"/>
    </location>
</feature>
<dbReference type="PANTHER" id="PTHR24243">
    <property type="entry name" value="G-PROTEIN COUPLED RECEPTOR"/>
    <property type="match status" value="1"/>
</dbReference>
<dbReference type="HOGENOM" id="CLU_706462_0_0_1"/>
<dbReference type="GO" id="GO:0004930">
    <property type="term" value="F:G protein-coupled receptor activity"/>
    <property type="evidence" value="ECO:0007669"/>
    <property type="project" value="UniProtKB-KW"/>
</dbReference>
<keyword evidence="7" id="KW-0807">Transducer</keyword>
<dbReference type="Proteomes" id="UP000014760">
    <property type="component" value="Unassembled WGS sequence"/>
</dbReference>
<feature type="transmembrane region" description="Helical" evidence="8">
    <location>
        <begin position="149"/>
        <end position="169"/>
    </location>
</feature>
<evidence type="ECO:0000256" key="1">
    <source>
        <dbReference type="ARBA" id="ARBA00004141"/>
    </source>
</evidence>
<protein>
    <recommendedName>
        <fullName evidence="9">G-protein coupled receptors family 1 profile domain-containing protein</fullName>
    </recommendedName>
</protein>
<evidence type="ECO:0000256" key="7">
    <source>
        <dbReference type="ARBA" id="ARBA00023224"/>
    </source>
</evidence>
<dbReference type="AlphaFoldDB" id="R7T5P4"/>
<dbReference type="CDD" id="cd00637">
    <property type="entry name" value="7tm_classA_rhodopsin-like"/>
    <property type="match status" value="1"/>
</dbReference>
<evidence type="ECO:0000256" key="5">
    <source>
        <dbReference type="ARBA" id="ARBA00023136"/>
    </source>
</evidence>
<evidence type="ECO:0000313" key="12">
    <source>
        <dbReference type="Proteomes" id="UP000014760"/>
    </source>
</evidence>
<evidence type="ECO:0000256" key="2">
    <source>
        <dbReference type="ARBA" id="ARBA00022692"/>
    </source>
</evidence>
<feature type="transmembrane region" description="Helical" evidence="8">
    <location>
        <begin position="31"/>
        <end position="56"/>
    </location>
</feature>
<evidence type="ECO:0000256" key="8">
    <source>
        <dbReference type="SAM" id="Phobius"/>
    </source>
</evidence>
<feature type="transmembrane region" description="Helical" evidence="8">
    <location>
        <begin position="107"/>
        <end position="128"/>
    </location>
</feature>
<keyword evidence="4" id="KW-0297">G-protein coupled receptor</keyword>
<proteinExistence type="predicted"/>
<keyword evidence="12" id="KW-1185">Reference proteome</keyword>
<reference evidence="10 12" key="2">
    <citation type="journal article" date="2013" name="Nature">
        <title>Insights into bilaterian evolution from three spiralian genomes.</title>
        <authorList>
            <person name="Simakov O."/>
            <person name="Marletaz F."/>
            <person name="Cho S.J."/>
            <person name="Edsinger-Gonzales E."/>
            <person name="Havlak P."/>
            <person name="Hellsten U."/>
            <person name="Kuo D.H."/>
            <person name="Larsson T."/>
            <person name="Lv J."/>
            <person name="Arendt D."/>
            <person name="Savage R."/>
            <person name="Osoegawa K."/>
            <person name="de Jong P."/>
            <person name="Grimwood J."/>
            <person name="Chapman J.A."/>
            <person name="Shapiro H."/>
            <person name="Aerts A."/>
            <person name="Otillar R.P."/>
            <person name="Terry A.Y."/>
            <person name="Boore J.L."/>
            <person name="Grigoriev I.V."/>
            <person name="Lindberg D.R."/>
            <person name="Seaver E.C."/>
            <person name="Weisblat D.A."/>
            <person name="Putnam N.H."/>
            <person name="Rokhsar D.S."/>
        </authorList>
    </citation>
    <scope>NUCLEOTIDE SEQUENCE</scope>
    <source>
        <strain evidence="10 12">I ESC-2004</strain>
    </source>
</reference>
<feature type="domain" description="G-protein coupled receptors family 1 profile" evidence="9">
    <location>
        <begin position="47"/>
        <end position="314"/>
    </location>
</feature>
<evidence type="ECO:0000256" key="6">
    <source>
        <dbReference type="ARBA" id="ARBA00023170"/>
    </source>
</evidence>
<evidence type="ECO:0000259" key="9">
    <source>
        <dbReference type="PROSITE" id="PS50262"/>
    </source>
</evidence>
<feature type="transmembrane region" description="Helical" evidence="8">
    <location>
        <begin position="68"/>
        <end position="87"/>
    </location>
</feature>
<organism evidence="10">
    <name type="scientific">Capitella teleta</name>
    <name type="common">Polychaete worm</name>
    <dbReference type="NCBI Taxonomy" id="283909"/>
    <lineage>
        <taxon>Eukaryota</taxon>
        <taxon>Metazoa</taxon>
        <taxon>Spiralia</taxon>
        <taxon>Lophotrochozoa</taxon>
        <taxon>Annelida</taxon>
        <taxon>Polychaeta</taxon>
        <taxon>Sedentaria</taxon>
        <taxon>Scolecida</taxon>
        <taxon>Capitellidae</taxon>
        <taxon>Capitella</taxon>
    </lineage>
</organism>
<keyword evidence="2 8" id="KW-0812">Transmembrane</keyword>
<dbReference type="InterPro" id="IPR017452">
    <property type="entry name" value="GPCR_Rhodpsn_7TM"/>
</dbReference>
<reference evidence="11" key="3">
    <citation type="submission" date="2015-06" db="UniProtKB">
        <authorList>
            <consortium name="EnsemblMetazoa"/>
        </authorList>
    </citation>
    <scope>IDENTIFICATION</scope>
</reference>
<dbReference type="EnsemblMetazoa" id="CapteT196555">
    <property type="protein sequence ID" value="CapteP196555"/>
    <property type="gene ID" value="CapteG196555"/>
</dbReference>
<feature type="transmembrane region" description="Helical" evidence="8">
    <location>
        <begin position="260"/>
        <end position="286"/>
    </location>
</feature>
<evidence type="ECO:0000313" key="10">
    <source>
        <dbReference type="EMBL" id="ELT88600.1"/>
    </source>
</evidence>
<dbReference type="STRING" id="283909.R7T5P4"/>
<accession>R7T5P4</accession>
<keyword evidence="5 8" id="KW-0472">Membrane</keyword>
<dbReference type="PROSITE" id="PS50262">
    <property type="entry name" value="G_PROTEIN_RECEP_F1_2"/>
    <property type="match status" value="1"/>
</dbReference>
<name>R7T5P4_CAPTE</name>
<dbReference type="PRINTS" id="PR00237">
    <property type="entry name" value="GPCRRHODOPSN"/>
</dbReference>
<dbReference type="PANTHER" id="PTHR24243:SF208">
    <property type="entry name" value="PYROKININ-1 RECEPTOR"/>
    <property type="match status" value="1"/>
</dbReference>
<dbReference type="EMBL" id="AMQN01015315">
    <property type="status" value="NOT_ANNOTATED_CDS"/>
    <property type="molecule type" value="Genomic_DNA"/>
</dbReference>
<keyword evidence="6" id="KW-0675">Receptor</keyword>
<evidence type="ECO:0000313" key="11">
    <source>
        <dbReference type="EnsemblMetazoa" id="CapteP196555"/>
    </source>
</evidence>
<dbReference type="EMBL" id="KB311784">
    <property type="protein sequence ID" value="ELT88600.1"/>
    <property type="molecule type" value="Genomic_DNA"/>
</dbReference>
<reference evidence="12" key="1">
    <citation type="submission" date="2012-12" db="EMBL/GenBank/DDBJ databases">
        <authorList>
            <person name="Hellsten U."/>
            <person name="Grimwood J."/>
            <person name="Chapman J.A."/>
            <person name="Shapiro H."/>
            <person name="Aerts A."/>
            <person name="Otillar R.P."/>
            <person name="Terry A.Y."/>
            <person name="Boore J.L."/>
            <person name="Simakov O."/>
            <person name="Marletaz F."/>
            <person name="Cho S.-J."/>
            <person name="Edsinger-Gonzales E."/>
            <person name="Havlak P."/>
            <person name="Kuo D.-H."/>
            <person name="Larsson T."/>
            <person name="Lv J."/>
            <person name="Arendt D."/>
            <person name="Savage R."/>
            <person name="Osoegawa K."/>
            <person name="de Jong P."/>
            <person name="Lindberg D.R."/>
            <person name="Seaver E.C."/>
            <person name="Weisblat D.A."/>
            <person name="Putnam N.H."/>
            <person name="Grigoriev I.V."/>
            <person name="Rokhsar D.S."/>
        </authorList>
    </citation>
    <scope>NUCLEOTIDE SEQUENCE</scope>
    <source>
        <strain evidence="12">I ESC-2004</strain>
    </source>
</reference>
<dbReference type="OrthoDB" id="2101615at2759"/>
<dbReference type="SUPFAM" id="SSF81321">
    <property type="entry name" value="Family A G protein-coupled receptor-like"/>
    <property type="match status" value="1"/>
</dbReference>